<dbReference type="Proteomes" id="UP000663879">
    <property type="component" value="Unassembled WGS sequence"/>
</dbReference>
<reference evidence="4" key="1">
    <citation type="submission" date="2021-02" db="EMBL/GenBank/DDBJ databases">
        <authorList>
            <person name="Nowell W R."/>
        </authorList>
    </citation>
    <scope>NUCLEOTIDE SEQUENCE</scope>
    <source>
        <strain evidence="4">Ploen Becks lab</strain>
    </source>
</reference>
<gene>
    <name evidence="4" type="ORF">OXX778_LOCUS4058</name>
</gene>
<dbReference type="GO" id="GO:0005634">
    <property type="term" value="C:nucleus"/>
    <property type="evidence" value="ECO:0007669"/>
    <property type="project" value="TreeGrafter"/>
</dbReference>
<evidence type="ECO:0000259" key="3">
    <source>
        <dbReference type="PROSITE" id="PS51269"/>
    </source>
</evidence>
<dbReference type="AlphaFoldDB" id="A0A813PUK8"/>
<dbReference type="PANTHER" id="PTHR15666:SF1">
    <property type="entry name" value="COMM DOMAIN-CONTAINING PROTEIN 5"/>
    <property type="match status" value="1"/>
</dbReference>
<proteinExistence type="inferred from homology"/>
<dbReference type="EMBL" id="CAJNOC010000384">
    <property type="protein sequence ID" value="CAF0753750.1"/>
    <property type="molecule type" value="Genomic_DNA"/>
</dbReference>
<accession>A0A813PUK8</accession>
<evidence type="ECO:0000256" key="1">
    <source>
        <dbReference type="ARBA" id="ARBA00016556"/>
    </source>
</evidence>
<dbReference type="InterPro" id="IPR017920">
    <property type="entry name" value="COMM"/>
</dbReference>
<feature type="domain" description="COMM" evidence="3">
    <location>
        <begin position="150"/>
        <end position="214"/>
    </location>
</feature>
<protein>
    <recommendedName>
        <fullName evidence="1">COMM domain-containing protein 5</fullName>
    </recommendedName>
</protein>
<dbReference type="InterPro" id="IPR037357">
    <property type="entry name" value="COMMD5"/>
</dbReference>
<organism evidence="4 5">
    <name type="scientific">Brachionus calyciflorus</name>
    <dbReference type="NCBI Taxonomy" id="104777"/>
    <lineage>
        <taxon>Eukaryota</taxon>
        <taxon>Metazoa</taxon>
        <taxon>Spiralia</taxon>
        <taxon>Gnathifera</taxon>
        <taxon>Rotifera</taxon>
        <taxon>Eurotatoria</taxon>
        <taxon>Monogononta</taxon>
        <taxon>Pseudotrocha</taxon>
        <taxon>Ploima</taxon>
        <taxon>Brachionidae</taxon>
        <taxon>Brachionus</taxon>
    </lineage>
</organism>
<dbReference type="PROSITE" id="PS51269">
    <property type="entry name" value="COMM"/>
    <property type="match status" value="1"/>
</dbReference>
<name>A0A813PUK8_9BILA</name>
<sequence>MSAKINSNYDRTPFWGAKTTKELKYLQQALNKKIPSVSISKSCFRELLKIMIQCANGEDENKNFSDRLTIIADHFVIPENEIVLLLSSLLRAFQLATKIASTKQEIIKEDLIESLKIPSEFAEDFVNILHGPKRQYVERSLANKCPKNVFIEKIDWRIDVSLSTSSLNRTMESSVQFQLCLSDGKIILFEANLHVFHLLRFNVALVLKEMDDILNRQLFKIVD</sequence>
<keyword evidence="5" id="KW-1185">Reference proteome</keyword>
<dbReference type="OrthoDB" id="203754at2759"/>
<dbReference type="Pfam" id="PF07258">
    <property type="entry name" value="COMM_domain"/>
    <property type="match status" value="1"/>
</dbReference>
<evidence type="ECO:0000313" key="4">
    <source>
        <dbReference type="EMBL" id="CAF0753750.1"/>
    </source>
</evidence>
<evidence type="ECO:0000256" key="2">
    <source>
        <dbReference type="ARBA" id="ARBA00093452"/>
    </source>
</evidence>
<comment type="similarity">
    <text evidence="2">Belongs to the COMM domain-containing protein 5 family.</text>
</comment>
<evidence type="ECO:0000313" key="5">
    <source>
        <dbReference type="Proteomes" id="UP000663879"/>
    </source>
</evidence>
<dbReference type="PANTHER" id="PTHR15666">
    <property type="entry name" value="COMM DOMAIN CONTAINING PROTEIN 5"/>
    <property type="match status" value="1"/>
</dbReference>
<comment type="caution">
    <text evidence="4">The sequence shown here is derived from an EMBL/GenBank/DDBJ whole genome shotgun (WGS) entry which is preliminary data.</text>
</comment>